<evidence type="ECO:0000256" key="1">
    <source>
        <dbReference type="ARBA" id="ARBA00004911"/>
    </source>
</evidence>
<protein>
    <recommendedName>
        <fullName evidence="7">S-adenosylmethionine decarboxylase proenzyme</fullName>
    </recommendedName>
</protein>
<evidence type="ECO:0000256" key="4">
    <source>
        <dbReference type="ARBA" id="ARBA00023115"/>
    </source>
</evidence>
<dbReference type="Proteomes" id="UP001415857">
    <property type="component" value="Unassembled WGS sequence"/>
</dbReference>
<dbReference type="PANTHER" id="PTHR11570">
    <property type="entry name" value="S-ADENOSYLMETHIONINE DECARBOXYLASE"/>
    <property type="match status" value="1"/>
</dbReference>
<keyword evidence="6" id="KW-1185">Reference proteome</keyword>
<comment type="caution">
    <text evidence="5">The sequence shown here is derived from an EMBL/GenBank/DDBJ whole genome shotgun (WGS) entry which is preliminary data.</text>
</comment>
<sequence length="331" mass="36934">MDPSGFKGVEKRLELHFSGGGSNLRQLFDSKFLEQVFPHGTADSTVENPFFDSYVVSMSESEARLFVYPSKIIIKTCGTDQICESIRQFKDRAQENGLTPSVCGYTQGFFTLRPSESFPHNSFDKEVASLKEMVPSSFCKKEEVIMPSNMPLSMPSHSLGVWIACDQNHNIAVQNTPDGIYTIQVCMIQLDSVLAKNFGHKSFHKLRDELRGNDPNWHLVRNLTPSPCRFSTRGIRGDGKLMIDVTQEVRSYGYASFECVGSIEDVVQMLKMVVHVFDPATMSVSTTCINSKASTEVMKNAVENIGLICRSCSEDKSTAVMFQTFSARHGD</sequence>
<proteinExistence type="inferred from homology"/>
<gene>
    <name evidence="5" type="ORF">L1049_017051</name>
</gene>
<accession>A0AAP0X3W0</accession>
<dbReference type="AlphaFoldDB" id="A0AAP0X3W0"/>
<dbReference type="GO" id="GO:0005829">
    <property type="term" value="C:cytosol"/>
    <property type="evidence" value="ECO:0007669"/>
    <property type="project" value="TreeGrafter"/>
</dbReference>
<comment type="similarity">
    <text evidence="2">Belongs to the eukaryotic AdoMetDC family.</text>
</comment>
<organism evidence="5 6">
    <name type="scientific">Liquidambar formosana</name>
    <name type="common">Formosan gum</name>
    <dbReference type="NCBI Taxonomy" id="63359"/>
    <lineage>
        <taxon>Eukaryota</taxon>
        <taxon>Viridiplantae</taxon>
        <taxon>Streptophyta</taxon>
        <taxon>Embryophyta</taxon>
        <taxon>Tracheophyta</taxon>
        <taxon>Spermatophyta</taxon>
        <taxon>Magnoliopsida</taxon>
        <taxon>eudicotyledons</taxon>
        <taxon>Gunneridae</taxon>
        <taxon>Pentapetalae</taxon>
        <taxon>Saxifragales</taxon>
        <taxon>Altingiaceae</taxon>
        <taxon>Liquidambar</taxon>
    </lineage>
</organism>
<dbReference type="PANTHER" id="PTHR11570:SF38">
    <property type="entry name" value="S-ADENOSYLMETHIONINE DECARBOXYLASE PROENZYME 4"/>
    <property type="match status" value="1"/>
</dbReference>
<evidence type="ECO:0000313" key="5">
    <source>
        <dbReference type="EMBL" id="KAK9288592.1"/>
    </source>
</evidence>
<dbReference type="InterPro" id="IPR016067">
    <property type="entry name" value="S-AdoMet_deCO2ase_core"/>
</dbReference>
<dbReference type="GO" id="GO:0008295">
    <property type="term" value="P:spermidine biosynthetic process"/>
    <property type="evidence" value="ECO:0007669"/>
    <property type="project" value="UniProtKB-KW"/>
</dbReference>
<keyword evidence="3" id="KW-0745">Spermidine biosynthesis</keyword>
<evidence type="ECO:0000256" key="3">
    <source>
        <dbReference type="ARBA" id="ARBA00023066"/>
    </source>
</evidence>
<evidence type="ECO:0008006" key="7">
    <source>
        <dbReference type="Google" id="ProtNLM"/>
    </source>
</evidence>
<keyword evidence="4" id="KW-0620">Polyamine biosynthesis</keyword>
<dbReference type="EMBL" id="JBBPBK010000003">
    <property type="protein sequence ID" value="KAK9288592.1"/>
    <property type="molecule type" value="Genomic_DNA"/>
</dbReference>
<comment type="pathway">
    <text evidence="1">Amine and polyamine biosynthesis; S-adenosylmethioninamine biosynthesis; S-adenosylmethioninamine from S-adenosyl-L-methionine: step 1/1.</text>
</comment>
<dbReference type="SUPFAM" id="SSF56276">
    <property type="entry name" value="S-adenosylmethionine decarboxylase"/>
    <property type="match status" value="1"/>
</dbReference>
<dbReference type="GO" id="GO:0006597">
    <property type="term" value="P:spermine biosynthetic process"/>
    <property type="evidence" value="ECO:0007669"/>
    <property type="project" value="TreeGrafter"/>
</dbReference>
<dbReference type="Gene3D" id="3.60.90.10">
    <property type="entry name" value="S-adenosylmethionine decarboxylase"/>
    <property type="match status" value="1"/>
</dbReference>
<dbReference type="InterPro" id="IPR048283">
    <property type="entry name" value="AdoMetDC-like"/>
</dbReference>
<dbReference type="Pfam" id="PF01536">
    <property type="entry name" value="SAM_decarbox"/>
    <property type="match status" value="1"/>
</dbReference>
<evidence type="ECO:0000256" key="2">
    <source>
        <dbReference type="ARBA" id="ARBA00008466"/>
    </source>
</evidence>
<reference evidence="5 6" key="1">
    <citation type="journal article" date="2024" name="Plant J.">
        <title>Genome sequences and population genomics reveal climatic adaptation and genomic divergence between two closely related sweetgum species.</title>
        <authorList>
            <person name="Xu W.Q."/>
            <person name="Ren C.Q."/>
            <person name="Zhang X.Y."/>
            <person name="Comes H.P."/>
            <person name="Liu X.H."/>
            <person name="Li Y.G."/>
            <person name="Kettle C.J."/>
            <person name="Jalonen R."/>
            <person name="Gaisberger H."/>
            <person name="Ma Y.Z."/>
            <person name="Qiu Y.X."/>
        </authorList>
    </citation>
    <scope>NUCLEOTIDE SEQUENCE [LARGE SCALE GENOMIC DNA]</scope>
    <source>
        <strain evidence="5">Hangzhou</strain>
    </source>
</reference>
<name>A0AAP0X3W0_LIQFO</name>
<evidence type="ECO:0000313" key="6">
    <source>
        <dbReference type="Proteomes" id="UP001415857"/>
    </source>
</evidence>
<dbReference type="GO" id="GO:0004014">
    <property type="term" value="F:adenosylmethionine decarboxylase activity"/>
    <property type="evidence" value="ECO:0007669"/>
    <property type="project" value="InterPro"/>
</dbReference>